<name>A0AAD9L8N1_PAPLA</name>
<dbReference type="InterPro" id="IPR004328">
    <property type="entry name" value="BRO1_dom"/>
</dbReference>
<dbReference type="PANTHER" id="PTHR40463:SF1">
    <property type="entry name" value="PH-RESPONSE REGULATOR PROTEIN PALC"/>
    <property type="match status" value="1"/>
</dbReference>
<dbReference type="Pfam" id="PF03097">
    <property type="entry name" value="BRO1"/>
    <property type="match status" value="1"/>
</dbReference>
<comment type="similarity">
    <text evidence="1">Belongs to the palC family.</text>
</comment>
<dbReference type="GO" id="GO:0071467">
    <property type="term" value="P:cellular response to pH"/>
    <property type="evidence" value="ECO:0007669"/>
    <property type="project" value="InterPro"/>
</dbReference>
<evidence type="ECO:0000256" key="1">
    <source>
        <dbReference type="ARBA" id="ARBA00010997"/>
    </source>
</evidence>
<dbReference type="SMART" id="SM01041">
    <property type="entry name" value="BRO1"/>
    <property type="match status" value="1"/>
</dbReference>
<feature type="domain" description="BRO1" evidence="4">
    <location>
        <begin position="2"/>
        <end position="518"/>
    </location>
</feature>
<evidence type="ECO:0000313" key="6">
    <source>
        <dbReference type="Proteomes" id="UP001182556"/>
    </source>
</evidence>
<dbReference type="PROSITE" id="PS51180">
    <property type="entry name" value="BRO1"/>
    <property type="match status" value="1"/>
</dbReference>
<feature type="region of interest" description="Disordered" evidence="3">
    <location>
        <begin position="415"/>
        <end position="434"/>
    </location>
</feature>
<proteinExistence type="inferred from homology"/>
<sequence length="518" mass="55990">MPPLLFPLPTTSLLTFSTLLIDPNNAYTTVLADATAARTQLHIALKGIAENQPGASALAVVDASGILYPHCRSASDNRHVRDTCLTSKASRNASTPIHCCFAANQVGSPPSSKPFSPSFCNAKLSLLVADQPAVFGWKAPLTDYPFSPPVLPMPSINAEHLMVLLTYTLALSNYAHSILAALPSYEPTPGSTSKPHLTAEEEKRAATGLARAVDLLCQASGIAQWTAENVCPKLDGVKKAIGRLGKSKWPVEAGEDTYRGLAMMLLADAHVTAIRKLLLPILPHVLFSPPGPPLPSNHPSPSLLAKLYLHVSTLYDSARAHLGVNAVEPASRKLFSKDKDSLDDMVEGEVIPELKRYLRKESILASGLARKWIGVDAGENGKGTKTGEALAWVKDAQARLQELEDGAVREKMKGLSFGKGSEKRKEERKARKGRLERELDDVGAWIKSYQRMNDTVSFQPVPPVSSLTIPSGRPIFTAKTYTPPPNKLGPIRIDDEVDAGEETSRPVEEVYAGKGNYF</sequence>
<dbReference type="PANTHER" id="PTHR40463">
    <property type="entry name" value="PH-RESPONSE REGULATOR PROTEIN PALC"/>
    <property type="match status" value="1"/>
</dbReference>
<reference evidence="5" key="1">
    <citation type="submission" date="2023-02" db="EMBL/GenBank/DDBJ databases">
        <title>Identification and recombinant expression of a fungal hydrolase from Papiliotrema laurentii that hydrolyzes apple cutin and clears colloidal polyester polyurethane.</title>
        <authorList>
            <consortium name="DOE Joint Genome Institute"/>
            <person name="Roman V.A."/>
            <person name="Bojanowski C."/>
            <person name="Crable B.R."/>
            <person name="Wagner D.N."/>
            <person name="Hung C.S."/>
            <person name="Nadeau L.J."/>
            <person name="Schratz L."/>
            <person name="Haridas S."/>
            <person name="Pangilinan J."/>
            <person name="Lipzen A."/>
            <person name="Na H."/>
            <person name="Yan M."/>
            <person name="Ng V."/>
            <person name="Grigoriev I.V."/>
            <person name="Spatafora J.W."/>
            <person name="Barlow D."/>
            <person name="Biffinger J."/>
            <person name="Kelley-Loughnane N."/>
            <person name="Varaljay V.A."/>
            <person name="Crookes-Goodson W.J."/>
        </authorList>
    </citation>
    <scope>NUCLEOTIDE SEQUENCE</scope>
    <source>
        <strain evidence="5">5307AH</strain>
    </source>
</reference>
<dbReference type="InterPro" id="IPR037505">
    <property type="entry name" value="pH-resp_palC"/>
</dbReference>
<evidence type="ECO:0000313" key="5">
    <source>
        <dbReference type="EMBL" id="KAK1927143.1"/>
    </source>
</evidence>
<gene>
    <name evidence="5" type="ORF">DB88DRAFT_14430</name>
</gene>
<dbReference type="AlphaFoldDB" id="A0AAD9L8N1"/>
<dbReference type="EMBL" id="JAODAN010000001">
    <property type="protein sequence ID" value="KAK1927143.1"/>
    <property type="molecule type" value="Genomic_DNA"/>
</dbReference>
<accession>A0AAD9L8N1</accession>
<dbReference type="Gene3D" id="1.25.40.280">
    <property type="entry name" value="alix/aip1 like domains"/>
    <property type="match status" value="1"/>
</dbReference>
<evidence type="ECO:0000256" key="3">
    <source>
        <dbReference type="SAM" id="MobiDB-lite"/>
    </source>
</evidence>
<dbReference type="Proteomes" id="UP001182556">
    <property type="component" value="Unassembled WGS sequence"/>
</dbReference>
<protein>
    <recommendedName>
        <fullName evidence="2">pH-response regulator protein palC</fullName>
    </recommendedName>
</protein>
<evidence type="ECO:0000256" key="2">
    <source>
        <dbReference type="ARBA" id="ARBA00022193"/>
    </source>
</evidence>
<organism evidence="5 6">
    <name type="scientific">Papiliotrema laurentii</name>
    <name type="common">Cryptococcus laurentii</name>
    <dbReference type="NCBI Taxonomy" id="5418"/>
    <lineage>
        <taxon>Eukaryota</taxon>
        <taxon>Fungi</taxon>
        <taxon>Dikarya</taxon>
        <taxon>Basidiomycota</taxon>
        <taxon>Agaricomycotina</taxon>
        <taxon>Tremellomycetes</taxon>
        <taxon>Tremellales</taxon>
        <taxon>Rhynchogastremaceae</taxon>
        <taxon>Papiliotrema</taxon>
    </lineage>
</organism>
<comment type="caution">
    <text evidence="5">The sequence shown here is derived from an EMBL/GenBank/DDBJ whole genome shotgun (WGS) entry which is preliminary data.</text>
</comment>
<feature type="compositionally biased region" description="Basic and acidic residues" evidence="3">
    <location>
        <begin position="420"/>
        <end position="434"/>
    </location>
</feature>
<dbReference type="GO" id="GO:0005886">
    <property type="term" value="C:plasma membrane"/>
    <property type="evidence" value="ECO:0007669"/>
    <property type="project" value="TreeGrafter"/>
</dbReference>
<keyword evidence="6" id="KW-1185">Reference proteome</keyword>
<evidence type="ECO:0000259" key="4">
    <source>
        <dbReference type="PROSITE" id="PS51180"/>
    </source>
</evidence>
<dbReference type="InterPro" id="IPR038499">
    <property type="entry name" value="BRO1_sf"/>
</dbReference>